<protein>
    <submittedName>
        <fullName evidence="1">Uncharacterized protein</fullName>
    </submittedName>
</protein>
<keyword evidence="2" id="KW-1185">Reference proteome</keyword>
<accession>A0A4Z2FJY9</accession>
<gene>
    <name evidence="1" type="ORF">EYF80_048540</name>
</gene>
<reference evidence="1 2" key="1">
    <citation type="submission" date="2019-03" db="EMBL/GenBank/DDBJ databases">
        <title>First draft genome of Liparis tanakae, snailfish: a comprehensive survey of snailfish specific genes.</title>
        <authorList>
            <person name="Kim W."/>
            <person name="Song I."/>
            <person name="Jeong J.-H."/>
            <person name="Kim D."/>
            <person name="Kim S."/>
            <person name="Ryu S."/>
            <person name="Song J.Y."/>
            <person name="Lee S.K."/>
        </authorList>
    </citation>
    <scope>NUCLEOTIDE SEQUENCE [LARGE SCALE GENOMIC DNA]</scope>
    <source>
        <tissue evidence="1">Muscle</tissue>
    </source>
</reference>
<comment type="caution">
    <text evidence="1">The sequence shown here is derived from an EMBL/GenBank/DDBJ whole genome shotgun (WGS) entry which is preliminary data.</text>
</comment>
<dbReference type="Proteomes" id="UP000314294">
    <property type="component" value="Unassembled WGS sequence"/>
</dbReference>
<organism evidence="1 2">
    <name type="scientific">Liparis tanakae</name>
    <name type="common">Tanaka's snailfish</name>
    <dbReference type="NCBI Taxonomy" id="230148"/>
    <lineage>
        <taxon>Eukaryota</taxon>
        <taxon>Metazoa</taxon>
        <taxon>Chordata</taxon>
        <taxon>Craniata</taxon>
        <taxon>Vertebrata</taxon>
        <taxon>Euteleostomi</taxon>
        <taxon>Actinopterygii</taxon>
        <taxon>Neopterygii</taxon>
        <taxon>Teleostei</taxon>
        <taxon>Neoteleostei</taxon>
        <taxon>Acanthomorphata</taxon>
        <taxon>Eupercaria</taxon>
        <taxon>Perciformes</taxon>
        <taxon>Cottioidei</taxon>
        <taxon>Cottales</taxon>
        <taxon>Liparidae</taxon>
        <taxon>Liparis</taxon>
    </lineage>
</organism>
<dbReference type="AlphaFoldDB" id="A0A4Z2FJY9"/>
<name>A0A4Z2FJY9_9TELE</name>
<evidence type="ECO:0000313" key="1">
    <source>
        <dbReference type="EMBL" id="TNN41285.1"/>
    </source>
</evidence>
<dbReference type="EMBL" id="SRLO01001120">
    <property type="protein sequence ID" value="TNN41285.1"/>
    <property type="molecule type" value="Genomic_DNA"/>
</dbReference>
<proteinExistence type="predicted"/>
<evidence type="ECO:0000313" key="2">
    <source>
        <dbReference type="Proteomes" id="UP000314294"/>
    </source>
</evidence>
<sequence>MVLSSRWISSRPETPFCPWPPPLPRVCAADSDGDDDDCGLLSCHRIQATVRIAMALARILRMGSGGEPGVVEVRAPHEVPQPARSGGCGSRRRSSFSLLREQPPLPERSASAPPPPLLLLRRRRWGGCAPESAAVLAPGCFVLLHTRTGAQVLLGREMKMRLMSQWRLNGTKHHLFFFSTSHSPGWVELQDTQTGKYTDQTPLQDMKSRWAEPNCCLLASNWKSFSICTLRLLCWFGVLGLVFSGGRGSEGNGAHLGRRKTPRPETWNADCPPTDEWSPLVFTHSAGFLLGDDALHLLVEDPLLLHLKAETGEHLGPRVVDGKVNKVNKVNAE</sequence>